<reference evidence="1 2" key="1">
    <citation type="submission" date="2014-04" db="EMBL/GenBank/DDBJ databases">
        <title>Evolutionary Origins and Diversification of the Mycorrhizal Mutualists.</title>
        <authorList>
            <consortium name="DOE Joint Genome Institute"/>
            <consortium name="Mycorrhizal Genomics Consortium"/>
            <person name="Kohler A."/>
            <person name="Kuo A."/>
            <person name="Nagy L.G."/>
            <person name="Floudas D."/>
            <person name="Copeland A."/>
            <person name="Barry K.W."/>
            <person name="Cichocki N."/>
            <person name="Veneault-Fourrey C."/>
            <person name="LaButti K."/>
            <person name="Lindquist E.A."/>
            <person name="Lipzen A."/>
            <person name="Lundell T."/>
            <person name="Morin E."/>
            <person name="Murat C."/>
            <person name="Riley R."/>
            <person name="Ohm R."/>
            <person name="Sun H."/>
            <person name="Tunlid A."/>
            <person name="Henrissat B."/>
            <person name="Grigoriev I.V."/>
            <person name="Hibbett D.S."/>
            <person name="Martin F."/>
        </authorList>
    </citation>
    <scope>NUCLEOTIDE SEQUENCE [LARGE SCALE GENOMIC DNA]</scope>
    <source>
        <strain evidence="1 2">Koide BX008</strain>
    </source>
</reference>
<evidence type="ECO:0000313" key="1">
    <source>
        <dbReference type="EMBL" id="KIL56116.1"/>
    </source>
</evidence>
<dbReference type="HOGENOM" id="CLU_009568_3_0_1"/>
<dbReference type="OrthoDB" id="107110at2759"/>
<proteinExistence type="predicted"/>
<organism evidence="1 2">
    <name type="scientific">Amanita muscaria (strain Koide BX008)</name>
    <dbReference type="NCBI Taxonomy" id="946122"/>
    <lineage>
        <taxon>Eukaryota</taxon>
        <taxon>Fungi</taxon>
        <taxon>Dikarya</taxon>
        <taxon>Basidiomycota</taxon>
        <taxon>Agaricomycotina</taxon>
        <taxon>Agaricomycetes</taxon>
        <taxon>Agaricomycetidae</taxon>
        <taxon>Agaricales</taxon>
        <taxon>Pluteineae</taxon>
        <taxon>Amanitaceae</taxon>
        <taxon>Amanita</taxon>
    </lineage>
</organism>
<dbReference type="AlphaFoldDB" id="A0A0C2WHJ9"/>
<evidence type="ECO:0000313" key="2">
    <source>
        <dbReference type="Proteomes" id="UP000054549"/>
    </source>
</evidence>
<keyword evidence="2" id="KW-1185">Reference proteome</keyword>
<dbReference type="PANTHER" id="PTHR33266:SF1">
    <property type="entry name" value="F-BOX DOMAIN-CONTAINING PROTEIN"/>
    <property type="match status" value="1"/>
</dbReference>
<name>A0A0C2WHJ9_AMAMK</name>
<sequence length="749" mass="83882">MARQYSVPYKGKVAESFAKFVQTQARRGRRNLYANVIPVIQSSGTGKSRMLTETGKKLFTLPFCAREENSPGWPPGDNNILAYILTSPDNQLSIEAHIIFIAFLAALFTEMKHVLDSFGTSGLREKWHTHMEPAPDASTIPTRHDFYAKVLDRAKTIESKIRDSAIPPLPQYSQHDVRLRGKFFTQLAGCVKLLSQKFLNDEVIALLKVIPKKEVLLVYMDEAHTFGKRYWALQRVLFTLKDHKMLWFSFMGTNASLSGFVPAAANLAPYRLLGETLVLLPPYTALGFDQNIIDLSPHLTVTMGQVRSLDWISAFGRPLWKASCTASAGGGVDETAIFPVDDVAFFTDAKVKLLCSTDAFDWKNTQQVFAVLAYTVCLDLVLGNQKAMAFGYISVAEHMRLLIDVNDDRTICFTQASSEPVLALVAASIVADLDHLPHIIDKLTSTLCEGLVDKGRHGELLARMILFIARIQTCPPPSTSLGFATPVPVVHFLKTLFGELWNETPGHKRFEKDLEGGYVNFYHFTLTREAMPVKEDPDLEANLWTRGTALQCTFRQMAIDGHIPVYWGPIDENDELDPSNFSSLDFQVKLQKAGDTLSADTIRRRASDCGSSNHPFIVVFLDMGCKHNYTNNGSRLWLETGAETLQRLKGLDMTTLPRQRQKSTNKAIEALELDPNRYCINARGCDENVFGVLKTTDIADEWEKLLNITVETLNAEGEIVETMQPLCRLDQTSGYSNWMKDYSASHNQT</sequence>
<gene>
    <name evidence="1" type="ORF">M378DRAFT_540792</name>
</gene>
<dbReference type="STRING" id="946122.A0A0C2WHJ9"/>
<protein>
    <submittedName>
        <fullName evidence="1">Uncharacterized protein</fullName>
    </submittedName>
</protein>
<dbReference type="InParanoid" id="A0A0C2WHJ9"/>
<dbReference type="Proteomes" id="UP000054549">
    <property type="component" value="Unassembled WGS sequence"/>
</dbReference>
<accession>A0A0C2WHJ9</accession>
<dbReference type="EMBL" id="KN818447">
    <property type="protein sequence ID" value="KIL56116.1"/>
    <property type="molecule type" value="Genomic_DNA"/>
</dbReference>
<dbReference type="PANTHER" id="PTHR33266">
    <property type="entry name" value="CHROMOSOME 15, WHOLE GENOME SHOTGUN SEQUENCE"/>
    <property type="match status" value="1"/>
</dbReference>